<dbReference type="PANTHER" id="PTHR21694:SF18">
    <property type="entry name" value="COILED-COIL DOMAIN-CONTAINING PROTEIN 63"/>
    <property type="match status" value="1"/>
</dbReference>
<dbReference type="EMBL" id="GEDC01029679">
    <property type="protein sequence ID" value="JAS07619.1"/>
    <property type="molecule type" value="Transcribed_RNA"/>
</dbReference>
<gene>
    <name evidence="4" type="ORF">g.22255</name>
    <name evidence="3" type="ORF">g.22258</name>
    <name evidence="6" type="ORF">g.22262</name>
    <name evidence="5" type="ORF">g.22264</name>
</gene>
<protein>
    <recommendedName>
        <fullName evidence="2">ODAD1 central coiled coil region domain-containing protein</fullName>
    </recommendedName>
</protein>
<accession>A0A1B6CRB0</accession>
<keyword evidence="1" id="KW-0175">Coiled coil</keyword>
<evidence type="ECO:0000256" key="1">
    <source>
        <dbReference type="ARBA" id="ARBA00023054"/>
    </source>
</evidence>
<evidence type="ECO:0000313" key="6">
    <source>
        <dbReference type="EMBL" id="JAS32883.1"/>
    </source>
</evidence>
<feature type="domain" description="ODAD1 central coiled coil region" evidence="2">
    <location>
        <begin position="139"/>
        <end position="419"/>
    </location>
</feature>
<reference evidence="4" key="1">
    <citation type="submission" date="2015-12" db="EMBL/GenBank/DDBJ databases">
        <title>De novo transcriptome assembly of four potential Pierce s Disease insect vectors from Arizona vineyards.</title>
        <authorList>
            <person name="Tassone E.E."/>
        </authorList>
    </citation>
    <scope>NUCLEOTIDE SEQUENCE</scope>
</reference>
<dbReference type="InterPro" id="IPR051876">
    <property type="entry name" value="ODA-DC/CCD"/>
</dbReference>
<name>A0A1B6CRB0_9HEMI</name>
<proteinExistence type="predicted"/>
<organism evidence="4">
    <name type="scientific">Clastoptera arizonana</name>
    <name type="common">Arizona spittle bug</name>
    <dbReference type="NCBI Taxonomy" id="38151"/>
    <lineage>
        <taxon>Eukaryota</taxon>
        <taxon>Metazoa</taxon>
        <taxon>Ecdysozoa</taxon>
        <taxon>Arthropoda</taxon>
        <taxon>Hexapoda</taxon>
        <taxon>Insecta</taxon>
        <taxon>Pterygota</taxon>
        <taxon>Neoptera</taxon>
        <taxon>Paraneoptera</taxon>
        <taxon>Hemiptera</taxon>
        <taxon>Auchenorrhyncha</taxon>
        <taxon>Cercopoidea</taxon>
        <taxon>Clastopteridae</taxon>
        <taxon>Clastoptera</taxon>
    </lineage>
</organism>
<dbReference type="EMBL" id="GEDC01021367">
    <property type="protein sequence ID" value="JAS15931.1"/>
    <property type="molecule type" value="Transcribed_RNA"/>
</dbReference>
<dbReference type="AlphaFoldDB" id="A0A1B6CRB0"/>
<dbReference type="PANTHER" id="PTHR21694">
    <property type="entry name" value="COILED-COIL DOMAIN-CONTAINING PROTEIN 63"/>
    <property type="match status" value="1"/>
</dbReference>
<sequence length="499" mass="58363">MAKTDKKNVVENLPVLKNEVITQEKFDIALKNLQPSGKIKDKIFLTQKSIIDVLKKEGVELKTINEVITSPFNVKKDEKTVDNICNLLNTVAKLDNDIQQEKADLVDLDSQIGKIKKTISRLRKKAKHVSQKSEPSANTINILKNNLHDYNLKLGEKTKDNKKLQSDIHTQLKTLSRYNECYDALMNNLNFGKTTIKDILDQTDWVYNEREKLITRLVKLKEKEKEMHKVQCIEMYEAVRSGPIEEANQMFFNAKTKDRHLVLNKKKKLISAEKEKCKMLKIIAEYGKVFDEIRDYHFERGITSVDMIGRHYEVEESELFQQFLYVNELNNELESLKRDLNDKINKYIECKDTESEEEYKRNAKLKELNSILLQNQSLRISLQNSMEHQEKQLTVILEGIQQIFLTLDCDNNPLLLFLGDHTNVNENNYTLFLRVIEEKLHEILSFGEFPLRQDLISMERLERPTEYPIITEDFATLPCNVCKDYNKDGEGRKTNVHFK</sequence>
<dbReference type="EMBL" id="GEDC01004415">
    <property type="protein sequence ID" value="JAS32883.1"/>
    <property type="molecule type" value="Transcribed_RNA"/>
</dbReference>
<dbReference type="EMBL" id="GEDC01012505">
    <property type="protein sequence ID" value="JAS24793.1"/>
    <property type="molecule type" value="Transcribed_RNA"/>
</dbReference>
<dbReference type="InterPro" id="IPR049258">
    <property type="entry name" value="ODAD1_CC"/>
</dbReference>
<dbReference type="Pfam" id="PF21773">
    <property type="entry name" value="ODAD1_CC"/>
    <property type="match status" value="1"/>
</dbReference>
<evidence type="ECO:0000313" key="4">
    <source>
        <dbReference type="EMBL" id="JAS15931.1"/>
    </source>
</evidence>
<evidence type="ECO:0000259" key="2">
    <source>
        <dbReference type="Pfam" id="PF21773"/>
    </source>
</evidence>
<evidence type="ECO:0000313" key="5">
    <source>
        <dbReference type="EMBL" id="JAS24793.1"/>
    </source>
</evidence>
<evidence type="ECO:0000313" key="3">
    <source>
        <dbReference type="EMBL" id="JAS07619.1"/>
    </source>
</evidence>